<dbReference type="Gene3D" id="3.40.50.2300">
    <property type="match status" value="1"/>
</dbReference>
<dbReference type="PROSITE" id="PS50110">
    <property type="entry name" value="RESPONSE_REGULATORY"/>
    <property type="match status" value="1"/>
</dbReference>
<organism evidence="4 5">
    <name type="scientific">Pseudomonas cremoricolorata</name>
    <dbReference type="NCBI Taxonomy" id="157783"/>
    <lineage>
        <taxon>Bacteria</taxon>
        <taxon>Pseudomonadati</taxon>
        <taxon>Pseudomonadota</taxon>
        <taxon>Gammaproteobacteria</taxon>
        <taxon>Pseudomonadales</taxon>
        <taxon>Pseudomonadaceae</taxon>
        <taxon>Pseudomonas</taxon>
    </lineage>
</organism>
<gene>
    <name evidence="4" type="ORF">LK03_17280</name>
</gene>
<feature type="domain" description="Response regulatory" evidence="3">
    <location>
        <begin position="6"/>
        <end position="118"/>
    </location>
</feature>
<evidence type="ECO:0000313" key="4">
    <source>
        <dbReference type="EMBL" id="AIR90909.1"/>
    </source>
</evidence>
<evidence type="ECO:0000256" key="2">
    <source>
        <dbReference type="PROSITE-ProRule" id="PRU00169"/>
    </source>
</evidence>
<name>A0A089WUL1_9PSED</name>
<dbReference type="SUPFAM" id="SSF52172">
    <property type="entry name" value="CheY-like"/>
    <property type="match status" value="1"/>
</dbReference>
<dbReference type="SMART" id="SM00448">
    <property type="entry name" value="REC"/>
    <property type="match status" value="1"/>
</dbReference>
<protein>
    <recommendedName>
        <fullName evidence="3">Response regulatory domain-containing protein</fullName>
    </recommendedName>
</protein>
<evidence type="ECO:0000259" key="3">
    <source>
        <dbReference type="PROSITE" id="PS50110"/>
    </source>
</evidence>
<accession>A0A089WUL1</accession>
<keyword evidence="5" id="KW-1185">Reference proteome</keyword>
<dbReference type="InterPro" id="IPR050595">
    <property type="entry name" value="Bact_response_regulator"/>
</dbReference>
<dbReference type="PANTHER" id="PTHR44591">
    <property type="entry name" value="STRESS RESPONSE REGULATOR PROTEIN 1"/>
    <property type="match status" value="1"/>
</dbReference>
<dbReference type="GO" id="GO:0000160">
    <property type="term" value="P:phosphorelay signal transduction system"/>
    <property type="evidence" value="ECO:0007669"/>
    <property type="project" value="InterPro"/>
</dbReference>
<dbReference type="PANTHER" id="PTHR44591:SF21">
    <property type="entry name" value="TWO-COMPONENT RESPONSE REGULATOR"/>
    <property type="match status" value="1"/>
</dbReference>
<evidence type="ECO:0000256" key="1">
    <source>
        <dbReference type="ARBA" id="ARBA00022553"/>
    </source>
</evidence>
<dbReference type="InterPro" id="IPR011006">
    <property type="entry name" value="CheY-like_superfamily"/>
</dbReference>
<proteinExistence type="predicted"/>
<dbReference type="Pfam" id="PF00072">
    <property type="entry name" value="Response_reg"/>
    <property type="match status" value="1"/>
</dbReference>
<dbReference type="AlphaFoldDB" id="A0A089WUL1"/>
<dbReference type="KEGG" id="psw:LK03_17280"/>
<dbReference type="STRING" id="157783.LK03_17280"/>
<dbReference type="Proteomes" id="UP000029493">
    <property type="component" value="Chromosome"/>
</dbReference>
<feature type="modified residue" description="4-aspartylphosphate" evidence="2">
    <location>
        <position position="55"/>
    </location>
</feature>
<keyword evidence="1 2" id="KW-0597">Phosphoprotein</keyword>
<reference evidence="4 5" key="1">
    <citation type="submission" date="2014-09" db="EMBL/GenBank/DDBJ databases">
        <authorList>
            <person name="Chan K.-G."/>
        </authorList>
    </citation>
    <scope>NUCLEOTIDE SEQUENCE [LARGE SCALE GENOMIC DNA]</scope>
    <source>
        <strain evidence="4 5">ND07</strain>
    </source>
</reference>
<dbReference type="InterPro" id="IPR001789">
    <property type="entry name" value="Sig_transdc_resp-reg_receiver"/>
</dbReference>
<dbReference type="EMBL" id="CP009455">
    <property type="protein sequence ID" value="AIR90909.1"/>
    <property type="molecule type" value="Genomic_DNA"/>
</dbReference>
<sequence>MARAPHILLVEDERMIRDLIVFALEDLGATVKAVETADEGLAALEQAPWSLLLTDVQTPGELDGLQLAWRAQARSPDMGLVVMSGYHGGLNAPLPDGALFLPKPWSMDQFYQVIESQLARRSAYRPAA</sequence>
<evidence type="ECO:0000313" key="5">
    <source>
        <dbReference type="Proteomes" id="UP000029493"/>
    </source>
</evidence>
<dbReference type="eggNOG" id="COG0784">
    <property type="taxonomic scope" value="Bacteria"/>
</dbReference>